<evidence type="ECO:0000256" key="1">
    <source>
        <dbReference type="SAM" id="MobiDB-lite"/>
    </source>
</evidence>
<sequence>LNTIGGGSSGTPTISERDSPVSTTSSTCSNRASLAAEMFAETGDFGITLAEQLQLTK</sequence>
<protein>
    <submittedName>
        <fullName evidence="2">Coat protein</fullName>
    </submittedName>
</protein>
<name>A0A183DD62_9BILA</name>
<organism evidence="2">
    <name type="scientific">Gongylonema pulchrum</name>
    <dbReference type="NCBI Taxonomy" id="637853"/>
    <lineage>
        <taxon>Eukaryota</taxon>
        <taxon>Metazoa</taxon>
        <taxon>Ecdysozoa</taxon>
        <taxon>Nematoda</taxon>
        <taxon>Chromadorea</taxon>
        <taxon>Rhabditida</taxon>
        <taxon>Spirurina</taxon>
        <taxon>Spiruromorpha</taxon>
        <taxon>Spiruroidea</taxon>
        <taxon>Gongylonematidae</taxon>
        <taxon>Gongylonema</taxon>
    </lineage>
</organism>
<proteinExistence type="predicted"/>
<accession>A0A183DD62</accession>
<feature type="region of interest" description="Disordered" evidence="1">
    <location>
        <begin position="1"/>
        <end position="28"/>
    </location>
</feature>
<evidence type="ECO:0000313" key="2">
    <source>
        <dbReference type="WBParaSite" id="GPUH_0000666201-mRNA-1"/>
    </source>
</evidence>
<dbReference type="WBParaSite" id="GPUH_0000666201-mRNA-1">
    <property type="protein sequence ID" value="GPUH_0000666201-mRNA-1"/>
    <property type="gene ID" value="GPUH_0000666201"/>
</dbReference>
<reference evidence="2" key="1">
    <citation type="submission" date="2016-06" db="UniProtKB">
        <authorList>
            <consortium name="WormBaseParasite"/>
        </authorList>
    </citation>
    <scope>IDENTIFICATION</scope>
</reference>
<dbReference type="AlphaFoldDB" id="A0A183DD62"/>